<proteinExistence type="predicted"/>
<organism evidence="2 3">
    <name type="scientific">Trachymyrmex septentrionalis</name>
    <dbReference type="NCBI Taxonomy" id="34720"/>
    <lineage>
        <taxon>Eukaryota</taxon>
        <taxon>Metazoa</taxon>
        <taxon>Ecdysozoa</taxon>
        <taxon>Arthropoda</taxon>
        <taxon>Hexapoda</taxon>
        <taxon>Insecta</taxon>
        <taxon>Pterygota</taxon>
        <taxon>Neoptera</taxon>
        <taxon>Endopterygota</taxon>
        <taxon>Hymenoptera</taxon>
        <taxon>Apocrita</taxon>
        <taxon>Aculeata</taxon>
        <taxon>Formicoidea</taxon>
        <taxon>Formicidae</taxon>
        <taxon>Myrmicinae</taxon>
        <taxon>Trachymyrmex</taxon>
    </lineage>
</organism>
<keyword evidence="1" id="KW-0812">Transmembrane</keyword>
<evidence type="ECO:0000313" key="2">
    <source>
        <dbReference type="EMBL" id="KYN35112.1"/>
    </source>
</evidence>
<sequence length="170" mass="20366">MTVEQNIRLGRAINVCLRYVYGVRWDNHIMLYYRRAGWLKVNVRRQYFVYCLLYRILRTGQPSLLFSNFTYRAIYPKYLYSFTSSIFFLFHHQLILLILLPPSLNLNTFVFPAFNSSPILSKYESKSISFSTNIVKHISFFDRFIFISEHSLLSAIHLIQQFFNFFKPSE</sequence>
<accession>A0A195F4L1</accession>
<keyword evidence="1" id="KW-0472">Membrane</keyword>
<evidence type="ECO:0000256" key="1">
    <source>
        <dbReference type="SAM" id="Phobius"/>
    </source>
</evidence>
<protein>
    <submittedName>
        <fullName evidence="2">Uncharacterized protein</fullName>
    </submittedName>
</protein>
<name>A0A195F4L1_9HYME</name>
<dbReference type="Proteomes" id="UP000078541">
    <property type="component" value="Unassembled WGS sequence"/>
</dbReference>
<evidence type="ECO:0000313" key="3">
    <source>
        <dbReference type="Proteomes" id="UP000078541"/>
    </source>
</evidence>
<gene>
    <name evidence="2" type="ORF">ALC56_10582</name>
</gene>
<keyword evidence="3" id="KW-1185">Reference proteome</keyword>
<dbReference type="EMBL" id="KQ981826">
    <property type="protein sequence ID" value="KYN35112.1"/>
    <property type="molecule type" value="Genomic_DNA"/>
</dbReference>
<feature type="transmembrane region" description="Helical" evidence="1">
    <location>
        <begin position="78"/>
        <end position="100"/>
    </location>
</feature>
<reference evidence="2 3" key="1">
    <citation type="submission" date="2016-03" db="EMBL/GenBank/DDBJ databases">
        <title>Trachymyrmex septentrionalis WGS genome.</title>
        <authorList>
            <person name="Nygaard S."/>
            <person name="Hu H."/>
            <person name="Boomsma J."/>
            <person name="Zhang G."/>
        </authorList>
    </citation>
    <scope>NUCLEOTIDE SEQUENCE [LARGE SCALE GENOMIC DNA]</scope>
    <source>
        <strain evidence="2">Tsep2-gDNA-1</strain>
        <tissue evidence="2">Whole body</tissue>
    </source>
</reference>
<dbReference type="STRING" id="34720.A0A195F4L1"/>
<dbReference type="AlphaFoldDB" id="A0A195F4L1"/>
<keyword evidence="1" id="KW-1133">Transmembrane helix</keyword>